<name>A0AAD7EQK0_9AGAR</name>
<evidence type="ECO:0000313" key="2">
    <source>
        <dbReference type="Proteomes" id="UP001218218"/>
    </source>
</evidence>
<accession>A0AAD7EQK0</accession>
<comment type="caution">
    <text evidence="1">The sequence shown here is derived from an EMBL/GenBank/DDBJ whole genome shotgun (WGS) entry which is preliminary data.</text>
</comment>
<gene>
    <name evidence="1" type="ORF">DFH08DRAFT_871294</name>
</gene>
<dbReference type="InterPro" id="IPR032675">
    <property type="entry name" value="LRR_dom_sf"/>
</dbReference>
<dbReference type="EMBL" id="JARIHO010000022">
    <property type="protein sequence ID" value="KAJ7343810.1"/>
    <property type="molecule type" value="Genomic_DNA"/>
</dbReference>
<reference evidence="1" key="1">
    <citation type="submission" date="2023-03" db="EMBL/GenBank/DDBJ databases">
        <title>Massive genome expansion in bonnet fungi (Mycena s.s.) driven by repeated elements and novel gene families across ecological guilds.</title>
        <authorList>
            <consortium name="Lawrence Berkeley National Laboratory"/>
            <person name="Harder C.B."/>
            <person name="Miyauchi S."/>
            <person name="Viragh M."/>
            <person name="Kuo A."/>
            <person name="Thoen E."/>
            <person name="Andreopoulos B."/>
            <person name="Lu D."/>
            <person name="Skrede I."/>
            <person name="Drula E."/>
            <person name="Henrissat B."/>
            <person name="Morin E."/>
            <person name="Kohler A."/>
            <person name="Barry K."/>
            <person name="LaButti K."/>
            <person name="Morin E."/>
            <person name="Salamov A."/>
            <person name="Lipzen A."/>
            <person name="Mereny Z."/>
            <person name="Hegedus B."/>
            <person name="Baldrian P."/>
            <person name="Stursova M."/>
            <person name="Weitz H."/>
            <person name="Taylor A."/>
            <person name="Grigoriev I.V."/>
            <person name="Nagy L.G."/>
            <person name="Martin F."/>
            <person name="Kauserud H."/>
        </authorList>
    </citation>
    <scope>NUCLEOTIDE SEQUENCE</scope>
    <source>
        <strain evidence="1">CBHHK002</strain>
    </source>
</reference>
<evidence type="ECO:0000313" key="1">
    <source>
        <dbReference type="EMBL" id="KAJ7343810.1"/>
    </source>
</evidence>
<dbReference type="AlphaFoldDB" id="A0AAD7EQK0"/>
<organism evidence="1 2">
    <name type="scientific">Mycena albidolilacea</name>
    <dbReference type="NCBI Taxonomy" id="1033008"/>
    <lineage>
        <taxon>Eukaryota</taxon>
        <taxon>Fungi</taxon>
        <taxon>Dikarya</taxon>
        <taxon>Basidiomycota</taxon>
        <taxon>Agaricomycotina</taxon>
        <taxon>Agaricomycetes</taxon>
        <taxon>Agaricomycetidae</taxon>
        <taxon>Agaricales</taxon>
        <taxon>Marasmiineae</taxon>
        <taxon>Mycenaceae</taxon>
        <taxon>Mycena</taxon>
    </lineage>
</organism>
<dbReference type="Gene3D" id="3.80.10.10">
    <property type="entry name" value="Ribonuclease Inhibitor"/>
    <property type="match status" value="1"/>
</dbReference>
<sequence length="276" mass="31431">MSLFQHSVLPPDLEREIFEFSALSRPVCIPKLMLVAHRVKDWVEPLLYRVLVLGYHDGYDPFPWFNPDLVCSLVRGKPPEFFSAVRHLMLSPTIGCEPETLAILSMCTQLEDFCVFDAYDEWLPSIVSPVLTHLCATGESLLPPTHPLFSNLTHLHLGGDEDDVASTCDALAALPKLTHLSFGGEGFEFVRASHKILELSQSLCVLVFFEHSKVWHWTHADIAQVTRDVRFVVMPRRNTVDHWYARIQTGRDYWGDAEAFVTKRRTGEMQCSPLRP</sequence>
<dbReference type="Proteomes" id="UP001218218">
    <property type="component" value="Unassembled WGS sequence"/>
</dbReference>
<keyword evidence="2" id="KW-1185">Reference proteome</keyword>
<proteinExistence type="predicted"/>
<protein>
    <submittedName>
        <fullName evidence="1">Uncharacterized protein</fullName>
    </submittedName>
</protein>